<accession>A0A0C1QLG9</accession>
<feature type="compositionally biased region" description="Polar residues" evidence="1">
    <location>
        <begin position="41"/>
        <end position="51"/>
    </location>
</feature>
<protein>
    <submittedName>
        <fullName evidence="2">Uncharacterized protein</fullName>
    </submittedName>
</protein>
<feature type="region of interest" description="Disordered" evidence="1">
    <location>
        <begin position="41"/>
        <end position="77"/>
    </location>
</feature>
<name>A0A0C1QLG9_9CYAN</name>
<proteinExistence type="predicted"/>
<sequence>MDSSEVANFLRIIADAIDSKPEMITFITSAIKEHSDKIINSSELENSSQPITKQSNTTTKKSNNRTTVRKSDEGNRVNGEVLLSKSREILRGQGEEQLRRYLIAQGDNIREILRYGHLDPNNTIRRRRNLNSIIEHIISTLISQDKSGTLFAKYV</sequence>
<dbReference type="EMBL" id="JHEG02000068">
    <property type="protein sequence ID" value="KIE06339.1"/>
    <property type="molecule type" value="Genomic_DNA"/>
</dbReference>
<feature type="compositionally biased region" description="Low complexity" evidence="1">
    <location>
        <begin position="52"/>
        <end position="66"/>
    </location>
</feature>
<organism evidence="2">
    <name type="scientific">Tolypothrix bouteillei VB521301</name>
    <dbReference type="NCBI Taxonomy" id="1479485"/>
    <lineage>
        <taxon>Bacteria</taxon>
        <taxon>Bacillati</taxon>
        <taxon>Cyanobacteriota</taxon>
        <taxon>Cyanophyceae</taxon>
        <taxon>Nostocales</taxon>
        <taxon>Tolypothrichaceae</taxon>
        <taxon>Tolypothrix</taxon>
    </lineage>
</organism>
<evidence type="ECO:0000313" key="2">
    <source>
        <dbReference type="EMBL" id="KIE06339.1"/>
    </source>
</evidence>
<evidence type="ECO:0000256" key="1">
    <source>
        <dbReference type="SAM" id="MobiDB-lite"/>
    </source>
</evidence>
<comment type="caution">
    <text evidence="2">The sequence shown here is derived from an EMBL/GenBank/DDBJ whole genome shotgun (WGS) entry which is preliminary data.</text>
</comment>
<gene>
    <name evidence="2" type="ORF">DA73_0245440</name>
</gene>
<dbReference type="AlphaFoldDB" id="A0A0C1QLG9"/>
<dbReference type="OrthoDB" id="513979at2"/>
<reference evidence="2" key="1">
    <citation type="journal article" date="2015" name="Genome Announc.">
        <title>Draft Genome Sequence of Tolypothrix boutellei Strain VB521301.</title>
        <authorList>
            <person name="Chandrababunaidu M.M."/>
            <person name="Singh D."/>
            <person name="Sen D."/>
            <person name="Bhan S."/>
            <person name="Das S."/>
            <person name="Gupta A."/>
            <person name="Adhikary S.P."/>
            <person name="Tripathy S."/>
        </authorList>
    </citation>
    <scope>NUCLEOTIDE SEQUENCE</scope>
    <source>
        <strain evidence="2">VB521301</strain>
    </source>
</reference>